<organism evidence="2 3">
    <name type="scientific">Cytobacillus depressus</name>
    <dbReference type="NCBI Taxonomy" id="1602942"/>
    <lineage>
        <taxon>Bacteria</taxon>
        <taxon>Bacillati</taxon>
        <taxon>Bacillota</taxon>
        <taxon>Bacilli</taxon>
        <taxon>Bacillales</taxon>
        <taxon>Bacillaceae</taxon>
        <taxon>Cytobacillus</taxon>
    </lineage>
</organism>
<name>A0A6L3V538_9BACI</name>
<feature type="transmembrane region" description="Helical" evidence="1">
    <location>
        <begin position="170"/>
        <end position="192"/>
    </location>
</feature>
<accession>A0A6L3V538</accession>
<comment type="caution">
    <text evidence="2">The sequence shown here is derived from an EMBL/GenBank/DDBJ whole genome shotgun (WGS) entry which is preliminary data.</text>
</comment>
<dbReference type="InterPro" id="IPR008993">
    <property type="entry name" value="TIMP-like_OB-fold"/>
</dbReference>
<evidence type="ECO:0008006" key="4">
    <source>
        <dbReference type="Google" id="ProtNLM"/>
    </source>
</evidence>
<proteinExistence type="predicted"/>
<gene>
    <name evidence="2" type="ORF">F7731_12085</name>
</gene>
<keyword evidence="1" id="KW-1133">Transmembrane helix</keyword>
<dbReference type="AlphaFoldDB" id="A0A6L3V538"/>
<evidence type="ECO:0000313" key="2">
    <source>
        <dbReference type="EMBL" id="KAB2336229.1"/>
    </source>
</evidence>
<dbReference type="SUPFAM" id="SSF50242">
    <property type="entry name" value="TIMP-like"/>
    <property type="match status" value="1"/>
</dbReference>
<dbReference type="RefSeq" id="WP_151535032.1">
    <property type="nucleotide sequence ID" value="NZ_WBOS01000004.1"/>
</dbReference>
<keyword evidence="1" id="KW-0472">Membrane</keyword>
<keyword evidence="3" id="KW-1185">Reference proteome</keyword>
<evidence type="ECO:0000313" key="3">
    <source>
        <dbReference type="Proteomes" id="UP000481030"/>
    </source>
</evidence>
<dbReference type="OrthoDB" id="8221747at2"/>
<reference evidence="2 3" key="1">
    <citation type="journal article" date="2016" name="Antonie Van Leeuwenhoek">
        <title>Bacillus depressus sp. nov., isolated from soil of a sunflower field.</title>
        <authorList>
            <person name="Wei X."/>
            <person name="Xin D."/>
            <person name="Xin Y."/>
            <person name="Zhang H."/>
            <person name="Wang T."/>
            <person name="Zhang J."/>
        </authorList>
    </citation>
    <scope>NUCLEOTIDE SEQUENCE [LARGE SCALE GENOMIC DNA]</scope>
    <source>
        <strain evidence="2 3">BZ1</strain>
    </source>
</reference>
<sequence length="198" mass="21819">MENRQSISRKATTWLLLLSICTCVAVFYIPTSTYACSCAEPVSVKSELSHSKVVFSGKVLSVKNKRSLNGYVTKDVIFEVSQTWKGVKESQIQITTGLGGGDCGIEFKKGEDYLVYGRDSDIYGKKQLVTLLCDRTVELASAKEDLGYLGDGKPPTKQIDSASDNSNMTFLFRTFVIVIVIVIGGIIGFFSWKRINNS</sequence>
<keyword evidence="1" id="KW-0812">Transmembrane</keyword>
<dbReference type="Proteomes" id="UP000481030">
    <property type="component" value="Unassembled WGS sequence"/>
</dbReference>
<protein>
    <recommendedName>
        <fullName evidence="4">Tissue inhibitor of metalloproteinase</fullName>
    </recommendedName>
</protein>
<dbReference type="Gene3D" id="2.40.50.120">
    <property type="match status" value="1"/>
</dbReference>
<evidence type="ECO:0000256" key="1">
    <source>
        <dbReference type="SAM" id="Phobius"/>
    </source>
</evidence>
<dbReference type="EMBL" id="WBOS01000004">
    <property type="protein sequence ID" value="KAB2336229.1"/>
    <property type="molecule type" value="Genomic_DNA"/>
</dbReference>